<dbReference type="GO" id="GO:0006012">
    <property type="term" value="P:galactose metabolic process"/>
    <property type="evidence" value="ECO:0007669"/>
    <property type="project" value="UniProtKB-KW"/>
</dbReference>
<protein>
    <recommendedName>
        <fullName evidence="6">UDP-glucose 4-epimerase</fullName>
        <ecNumber evidence="5">5.1.3.2</ecNumber>
    </recommendedName>
    <alternativeName>
        <fullName evidence="11">Galactowaldenase</fullName>
    </alternativeName>
    <alternativeName>
        <fullName evidence="10">UDP-galactose 4-epimerase</fullName>
    </alternativeName>
</protein>
<evidence type="ECO:0000256" key="11">
    <source>
        <dbReference type="ARBA" id="ARBA00033067"/>
    </source>
</evidence>
<evidence type="ECO:0000256" key="8">
    <source>
        <dbReference type="ARBA" id="ARBA00023144"/>
    </source>
</evidence>
<keyword evidence="8" id="KW-0119">Carbohydrate metabolism</keyword>
<dbReference type="EMBL" id="MWDB01000002">
    <property type="protein sequence ID" value="OQB42456.1"/>
    <property type="molecule type" value="Genomic_DNA"/>
</dbReference>
<evidence type="ECO:0000256" key="1">
    <source>
        <dbReference type="ARBA" id="ARBA00000083"/>
    </source>
</evidence>
<evidence type="ECO:0000256" key="2">
    <source>
        <dbReference type="ARBA" id="ARBA00001911"/>
    </source>
</evidence>
<proteinExistence type="inferred from homology"/>
<reference evidence="13" key="1">
    <citation type="submission" date="2017-02" db="EMBL/GenBank/DDBJ databases">
        <title>Delving into the versatile metabolic prowess of the omnipresent phylum Bacteroidetes.</title>
        <authorList>
            <person name="Nobu M.K."/>
            <person name="Mei R."/>
            <person name="Narihiro T."/>
            <person name="Kuroda K."/>
            <person name="Liu W.-T."/>
        </authorList>
    </citation>
    <scope>NUCLEOTIDE SEQUENCE</scope>
    <source>
        <strain evidence="13">ADurb.Bin160</strain>
    </source>
</reference>
<evidence type="ECO:0000313" key="13">
    <source>
        <dbReference type="EMBL" id="OQB42456.1"/>
    </source>
</evidence>
<dbReference type="EC" id="5.1.3.2" evidence="5"/>
<dbReference type="PANTHER" id="PTHR43725">
    <property type="entry name" value="UDP-GLUCOSE 4-EPIMERASE"/>
    <property type="match status" value="1"/>
</dbReference>
<sequence length="57" mass="6587">MQKYDKKNIVFSSSATVYDSPKLLPPFSENDRVGTYNPYGTTKLIMEYMLKDLATFK</sequence>
<comment type="cofactor">
    <cofactor evidence="2">
        <name>NAD(+)</name>
        <dbReference type="ChEBI" id="CHEBI:57540"/>
    </cofactor>
</comment>
<dbReference type="InterPro" id="IPR001509">
    <property type="entry name" value="Epimerase_deHydtase"/>
</dbReference>
<dbReference type="Proteomes" id="UP000485621">
    <property type="component" value="Unassembled WGS sequence"/>
</dbReference>
<evidence type="ECO:0000256" key="6">
    <source>
        <dbReference type="ARBA" id="ARBA00018569"/>
    </source>
</evidence>
<accession>A0A1V5ZQW1</accession>
<dbReference type="AlphaFoldDB" id="A0A1V5ZQW1"/>
<dbReference type="Gene3D" id="3.40.50.720">
    <property type="entry name" value="NAD(P)-binding Rossmann-like Domain"/>
    <property type="match status" value="1"/>
</dbReference>
<dbReference type="SUPFAM" id="SSF51735">
    <property type="entry name" value="NAD(P)-binding Rossmann-fold domains"/>
    <property type="match status" value="1"/>
</dbReference>
<dbReference type="InterPro" id="IPR036291">
    <property type="entry name" value="NAD(P)-bd_dom_sf"/>
</dbReference>
<evidence type="ECO:0000259" key="12">
    <source>
        <dbReference type="Pfam" id="PF01370"/>
    </source>
</evidence>
<keyword evidence="8" id="KW-0299">Galactose metabolism</keyword>
<evidence type="ECO:0000256" key="5">
    <source>
        <dbReference type="ARBA" id="ARBA00013189"/>
    </source>
</evidence>
<evidence type="ECO:0000256" key="4">
    <source>
        <dbReference type="ARBA" id="ARBA00007637"/>
    </source>
</evidence>
<dbReference type="GO" id="GO:0005829">
    <property type="term" value="C:cytosol"/>
    <property type="evidence" value="ECO:0007669"/>
    <property type="project" value="TreeGrafter"/>
</dbReference>
<evidence type="ECO:0000256" key="9">
    <source>
        <dbReference type="ARBA" id="ARBA00023235"/>
    </source>
</evidence>
<keyword evidence="7" id="KW-0520">NAD</keyword>
<gene>
    <name evidence="13" type="primary">lnpD</name>
    <name evidence="13" type="ORF">BWY04_00154</name>
</gene>
<dbReference type="GO" id="GO:0003978">
    <property type="term" value="F:UDP-glucose 4-epimerase activity"/>
    <property type="evidence" value="ECO:0007669"/>
    <property type="project" value="UniProtKB-EC"/>
</dbReference>
<comment type="similarity">
    <text evidence="4">Belongs to the NAD(P)-dependent epimerase/dehydratase family.</text>
</comment>
<comment type="caution">
    <text evidence="13">The sequence shown here is derived from an EMBL/GenBank/DDBJ whole genome shotgun (WGS) entry which is preliminary data.</text>
</comment>
<comment type="catalytic activity">
    <reaction evidence="1">
        <text>UDP-alpha-D-glucose = UDP-alpha-D-galactose</text>
        <dbReference type="Rhea" id="RHEA:22168"/>
        <dbReference type="ChEBI" id="CHEBI:58885"/>
        <dbReference type="ChEBI" id="CHEBI:66914"/>
        <dbReference type="EC" id="5.1.3.2"/>
    </reaction>
</comment>
<name>A0A1V5ZQW1_9BACT</name>
<dbReference type="Pfam" id="PF01370">
    <property type="entry name" value="Epimerase"/>
    <property type="match status" value="1"/>
</dbReference>
<organism evidence="13">
    <name type="scientific">candidate division CPR1 bacterium ADurb.Bin160</name>
    <dbReference type="NCBI Taxonomy" id="1852826"/>
    <lineage>
        <taxon>Bacteria</taxon>
        <taxon>candidate division CPR1</taxon>
    </lineage>
</organism>
<keyword evidence="9 13" id="KW-0413">Isomerase</keyword>
<comment type="pathway">
    <text evidence="3">Carbohydrate metabolism; galactose metabolism.</text>
</comment>
<dbReference type="PANTHER" id="PTHR43725:SF47">
    <property type="entry name" value="UDP-GLUCOSE 4-EPIMERASE"/>
    <property type="match status" value="1"/>
</dbReference>
<feature type="domain" description="NAD-dependent epimerase/dehydratase" evidence="12">
    <location>
        <begin position="1"/>
        <end position="53"/>
    </location>
</feature>
<evidence type="ECO:0000256" key="7">
    <source>
        <dbReference type="ARBA" id="ARBA00023027"/>
    </source>
</evidence>
<evidence type="ECO:0000256" key="10">
    <source>
        <dbReference type="ARBA" id="ARBA00031367"/>
    </source>
</evidence>
<evidence type="ECO:0000256" key="3">
    <source>
        <dbReference type="ARBA" id="ARBA00004947"/>
    </source>
</evidence>